<feature type="domain" description="DUF1330" evidence="1">
    <location>
        <begin position="3"/>
        <end position="95"/>
    </location>
</feature>
<dbReference type="Gene3D" id="3.30.70.100">
    <property type="match status" value="1"/>
</dbReference>
<dbReference type="RefSeq" id="WP_307281820.1">
    <property type="nucleotide sequence ID" value="NZ_JAUSVX010000016.1"/>
</dbReference>
<evidence type="ECO:0000313" key="2">
    <source>
        <dbReference type="EMBL" id="MDQ0473484.1"/>
    </source>
</evidence>
<protein>
    <submittedName>
        <fullName evidence="2">Uncharacterized protein (DUF1330 family)</fullName>
    </submittedName>
</protein>
<reference evidence="2 3" key="1">
    <citation type="submission" date="2023-07" db="EMBL/GenBank/DDBJ databases">
        <title>Genomic Encyclopedia of Type Strains, Phase IV (KMG-IV): sequencing the most valuable type-strain genomes for metagenomic binning, comparative biology and taxonomic classification.</title>
        <authorList>
            <person name="Goeker M."/>
        </authorList>
    </citation>
    <scope>NUCLEOTIDE SEQUENCE [LARGE SCALE GENOMIC DNA]</scope>
    <source>
        <strain evidence="2 3">DSM 19619</strain>
    </source>
</reference>
<dbReference type="Pfam" id="PF07045">
    <property type="entry name" value="DUF1330"/>
    <property type="match status" value="1"/>
</dbReference>
<dbReference type="EMBL" id="JAUSVX010000016">
    <property type="protein sequence ID" value="MDQ0473484.1"/>
    <property type="molecule type" value="Genomic_DNA"/>
</dbReference>
<dbReference type="Proteomes" id="UP001242480">
    <property type="component" value="Unassembled WGS sequence"/>
</dbReference>
<dbReference type="PANTHER" id="PTHR41521:SF4">
    <property type="entry name" value="BLR0684 PROTEIN"/>
    <property type="match status" value="1"/>
</dbReference>
<name>A0ABU0JGR6_9HYPH</name>
<dbReference type="InterPro" id="IPR011008">
    <property type="entry name" value="Dimeric_a/b-barrel"/>
</dbReference>
<dbReference type="InterPro" id="IPR010753">
    <property type="entry name" value="DUF1330"/>
</dbReference>
<evidence type="ECO:0000313" key="3">
    <source>
        <dbReference type="Proteomes" id="UP001242480"/>
    </source>
</evidence>
<accession>A0ABU0JGR6</accession>
<sequence length="107" mass="11857">MTSYAIAHLRQVALGPAIVEYLQRIDATLAPFRGRFIVHGGAVERLEGDWSGDLIMIAFPDRDHARRWYASPAYQAILPLRTQNSVGDVIFVDGVPEDHRATDVLAA</sequence>
<dbReference type="PANTHER" id="PTHR41521">
    <property type="match status" value="1"/>
</dbReference>
<comment type="caution">
    <text evidence="2">The sequence shown here is derived from an EMBL/GenBank/DDBJ whole genome shotgun (WGS) entry which is preliminary data.</text>
</comment>
<dbReference type="SUPFAM" id="SSF54909">
    <property type="entry name" value="Dimeric alpha+beta barrel"/>
    <property type="match status" value="1"/>
</dbReference>
<organism evidence="2 3">
    <name type="scientific">Labrys wisconsinensis</name>
    <dbReference type="NCBI Taxonomy" id="425677"/>
    <lineage>
        <taxon>Bacteria</taxon>
        <taxon>Pseudomonadati</taxon>
        <taxon>Pseudomonadota</taxon>
        <taxon>Alphaproteobacteria</taxon>
        <taxon>Hyphomicrobiales</taxon>
        <taxon>Xanthobacteraceae</taxon>
        <taxon>Labrys</taxon>
    </lineage>
</organism>
<evidence type="ECO:0000259" key="1">
    <source>
        <dbReference type="Pfam" id="PF07045"/>
    </source>
</evidence>
<proteinExistence type="predicted"/>
<gene>
    <name evidence="2" type="ORF">QO011_006520</name>
</gene>
<keyword evidence="3" id="KW-1185">Reference proteome</keyword>